<evidence type="ECO:0000313" key="3">
    <source>
        <dbReference type="Proteomes" id="UP001159427"/>
    </source>
</evidence>
<dbReference type="EMBL" id="CALNXI010004797">
    <property type="protein sequence ID" value="CAH3196471.1"/>
    <property type="molecule type" value="Genomic_DNA"/>
</dbReference>
<dbReference type="Proteomes" id="UP001159427">
    <property type="component" value="Unassembled WGS sequence"/>
</dbReference>
<keyword evidence="3" id="KW-1185">Reference proteome</keyword>
<feature type="region of interest" description="Disordered" evidence="1">
    <location>
        <begin position="1"/>
        <end position="30"/>
    </location>
</feature>
<evidence type="ECO:0000256" key="1">
    <source>
        <dbReference type="SAM" id="MobiDB-lite"/>
    </source>
</evidence>
<comment type="caution">
    <text evidence="2">The sequence shown here is derived from an EMBL/GenBank/DDBJ whole genome shotgun (WGS) entry which is preliminary data.</text>
</comment>
<accession>A0ABN8SY94</accession>
<gene>
    <name evidence="2" type="ORF">PEVE_00032695</name>
</gene>
<name>A0ABN8SY94_9CNID</name>
<proteinExistence type="predicted"/>
<sequence>MLESKLKALRRDYKENVQHKPKEEGKAKERDSFKYEVLGGTHLSLATKKLRAKNPDNQHFPGRMCRVYVGLTNEQAIYLGAMHQQSSMYQHDVSYREEARHYNHYCCGKYLKLNLYVQVIEKKISLKELKEEAELLKALSQVQDAIVKFFHVGTGRRL</sequence>
<reference evidence="2 3" key="1">
    <citation type="submission" date="2022-05" db="EMBL/GenBank/DDBJ databases">
        <authorList>
            <consortium name="Genoscope - CEA"/>
            <person name="William W."/>
        </authorList>
    </citation>
    <scope>NUCLEOTIDE SEQUENCE [LARGE SCALE GENOMIC DNA]</scope>
</reference>
<organism evidence="2 3">
    <name type="scientific">Porites evermanni</name>
    <dbReference type="NCBI Taxonomy" id="104178"/>
    <lineage>
        <taxon>Eukaryota</taxon>
        <taxon>Metazoa</taxon>
        <taxon>Cnidaria</taxon>
        <taxon>Anthozoa</taxon>
        <taxon>Hexacorallia</taxon>
        <taxon>Scleractinia</taxon>
        <taxon>Fungiina</taxon>
        <taxon>Poritidae</taxon>
        <taxon>Porites</taxon>
    </lineage>
</organism>
<protein>
    <submittedName>
        <fullName evidence="2">Uncharacterized protein</fullName>
    </submittedName>
</protein>
<evidence type="ECO:0000313" key="2">
    <source>
        <dbReference type="EMBL" id="CAH3196471.1"/>
    </source>
</evidence>